<evidence type="ECO:0000313" key="1">
    <source>
        <dbReference type="EMBL" id="BDI31776.1"/>
    </source>
</evidence>
<dbReference type="Proteomes" id="UP000287394">
    <property type="component" value="Chromosome"/>
</dbReference>
<reference evidence="1 2" key="1">
    <citation type="journal article" date="2019" name="Int. J. Syst. Evol. Microbiol.">
        <title>Capsulimonas corticalis gen. nov., sp. nov., an aerobic capsulated bacterium, of a novel bacterial order, Capsulimonadales ord. nov., of the class Armatimonadia of the phylum Armatimonadetes.</title>
        <authorList>
            <person name="Li J."/>
            <person name="Kudo C."/>
            <person name="Tonouchi A."/>
        </authorList>
    </citation>
    <scope>NUCLEOTIDE SEQUENCE [LARGE SCALE GENOMIC DNA]</scope>
    <source>
        <strain evidence="1 2">AX-7</strain>
    </source>
</reference>
<evidence type="ECO:0000313" key="2">
    <source>
        <dbReference type="Proteomes" id="UP000287394"/>
    </source>
</evidence>
<name>A0A402D6Q8_9BACT</name>
<keyword evidence="2" id="KW-1185">Reference proteome</keyword>
<dbReference type="RefSeq" id="WP_119325147.1">
    <property type="nucleotide sequence ID" value="NZ_AP025739.1"/>
</dbReference>
<organism evidence="1 2">
    <name type="scientific">Capsulimonas corticalis</name>
    <dbReference type="NCBI Taxonomy" id="2219043"/>
    <lineage>
        <taxon>Bacteria</taxon>
        <taxon>Bacillati</taxon>
        <taxon>Armatimonadota</taxon>
        <taxon>Armatimonadia</taxon>
        <taxon>Capsulimonadales</taxon>
        <taxon>Capsulimonadaceae</taxon>
        <taxon>Capsulimonas</taxon>
    </lineage>
</organism>
<accession>A0A402D6Q8</accession>
<proteinExistence type="predicted"/>
<sequence>MEKKSSYHCIDGRSYDVTMTWNENFKDTDKIFKADFVAIDQNNNRKLVLPREIATYAIGNPEEPLGECVKYYYNGRREELMSDYLTTAYRRVCDWIERGK</sequence>
<dbReference type="KEGG" id="ccot:CCAX7_38270"/>
<dbReference type="AlphaFoldDB" id="A0A402D6Q8"/>
<protein>
    <submittedName>
        <fullName evidence="1">Uncharacterized protein</fullName>
    </submittedName>
</protein>
<dbReference type="EMBL" id="AP025739">
    <property type="protein sequence ID" value="BDI31776.1"/>
    <property type="molecule type" value="Genomic_DNA"/>
</dbReference>
<gene>
    <name evidence="1" type="ORF">CCAX7_38270</name>
</gene>